<evidence type="ECO:0000256" key="3">
    <source>
        <dbReference type="ARBA" id="ARBA00022989"/>
    </source>
</evidence>
<name>A0A6A6IBF3_9PLEO</name>
<dbReference type="RefSeq" id="XP_033682541.1">
    <property type="nucleotide sequence ID" value="XM_033822431.1"/>
</dbReference>
<dbReference type="Pfam" id="PF01544">
    <property type="entry name" value="CorA"/>
    <property type="match status" value="1"/>
</dbReference>
<feature type="compositionally biased region" description="Polar residues" evidence="5">
    <location>
        <begin position="691"/>
        <end position="703"/>
    </location>
</feature>
<dbReference type="Gene3D" id="1.20.58.340">
    <property type="entry name" value="Magnesium transport protein CorA, transmembrane region"/>
    <property type="match status" value="1"/>
</dbReference>
<dbReference type="InterPro" id="IPR057218">
    <property type="entry name" value="DUF7896"/>
</dbReference>
<feature type="region of interest" description="Disordered" evidence="5">
    <location>
        <begin position="670"/>
        <end position="733"/>
    </location>
</feature>
<accession>A0A6A6IBF3</accession>
<feature type="compositionally biased region" description="Polar residues" evidence="5">
    <location>
        <begin position="1365"/>
        <end position="1374"/>
    </location>
</feature>
<protein>
    <recommendedName>
        <fullName evidence="7">DUF7896 domain-containing protein</fullName>
    </recommendedName>
</protein>
<dbReference type="GO" id="GO:0046873">
    <property type="term" value="F:metal ion transmembrane transporter activity"/>
    <property type="evidence" value="ECO:0007669"/>
    <property type="project" value="InterPro"/>
</dbReference>
<reference evidence="8" key="1">
    <citation type="journal article" date="2020" name="Stud. Mycol.">
        <title>101 Dothideomycetes genomes: a test case for predicting lifestyles and emergence of pathogens.</title>
        <authorList>
            <person name="Haridas S."/>
            <person name="Albert R."/>
            <person name="Binder M."/>
            <person name="Bloem J."/>
            <person name="Labutti K."/>
            <person name="Salamov A."/>
            <person name="Andreopoulos B."/>
            <person name="Baker S."/>
            <person name="Barry K."/>
            <person name="Bills G."/>
            <person name="Bluhm B."/>
            <person name="Cannon C."/>
            <person name="Castanera R."/>
            <person name="Culley D."/>
            <person name="Daum C."/>
            <person name="Ezra D."/>
            <person name="Gonzalez J."/>
            <person name="Henrissat B."/>
            <person name="Kuo A."/>
            <person name="Liang C."/>
            <person name="Lipzen A."/>
            <person name="Lutzoni F."/>
            <person name="Magnuson J."/>
            <person name="Mondo S."/>
            <person name="Nolan M."/>
            <person name="Ohm R."/>
            <person name="Pangilinan J."/>
            <person name="Park H.-J."/>
            <person name="Ramirez L."/>
            <person name="Alfaro M."/>
            <person name="Sun H."/>
            <person name="Tritt A."/>
            <person name="Yoshinaga Y."/>
            <person name="Zwiers L.-H."/>
            <person name="Turgeon B."/>
            <person name="Goodwin S."/>
            <person name="Spatafora J."/>
            <person name="Crous P."/>
            <person name="Grigoriev I."/>
        </authorList>
    </citation>
    <scope>NUCLEOTIDE SEQUENCE</scope>
    <source>
        <strain evidence="8">CBS 122368</strain>
    </source>
</reference>
<feature type="transmembrane region" description="Helical" evidence="6">
    <location>
        <begin position="1274"/>
        <end position="1292"/>
    </location>
</feature>
<organism evidence="8 9">
    <name type="scientific">Trematosphaeria pertusa</name>
    <dbReference type="NCBI Taxonomy" id="390896"/>
    <lineage>
        <taxon>Eukaryota</taxon>
        <taxon>Fungi</taxon>
        <taxon>Dikarya</taxon>
        <taxon>Ascomycota</taxon>
        <taxon>Pezizomycotina</taxon>
        <taxon>Dothideomycetes</taxon>
        <taxon>Pleosporomycetidae</taxon>
        <taxon>Pleosporales</taxon>
        <taxon>Massarineae</taxon>
        <taxon>Trematosphaeriaceae</taxon>
        <taxon>Trematosphaeria</taxon>
    </lineage>
</organism>
<feature type="compositionally biased region" description="Basic residues" evidence="5">
    <location>
        <begin position="57"/>
        <end position="68"/>
    </location>
</feature>
<feature type="compositionally biased region" description="Basic and acidic residues" evidence="5">
    <location>
        <begin position="424"/>
        <end position="435"/>
    </location>
</feature>
<feature type="compositionally biased region" description="Basic residues" evidence="5">
    <location>
        <begin position="443"/>
        <end position="455"/>
    </location>
</feature>
<feature type="region of interest" description="Disordered" evidence="5">
    <location>
        <begin position="45"/>
        <end position="72"/>
    </location>
</feature>
<keyword evidence="9" id="KW-1185">Reference proteome</keyword>
<dbReference type="GO" id="GO:0016020">
    <property type="term" value="C:membrane"/>
    <property type="evidence" value="ECO:0007669"/>
    <property type="project" value="UniProtKB-SubCell"/>
</dbReference>
<feature type="compositionally biased region" description="Basic and acidic residues" evidence="5">
    <location>
        <begin position="640"/>
        <end position="652"/>
    </location>
</feature>
<feature type="region of interest" description="Disordered" evidence="5">
    <location>
        <begin position="497"/>
        <end position="556"/>
    </location>
</feature>
<dbReference type="InterPro" id="IPR002523">
    <property type="entry name" value="MgTranspt_CorA/ZnTranspt_ZntB"/>
</dbReference>
<evidence type="ECO:0000313" key="9">
    <source>
        <dbReference type="Proteomes" id="UP000800094"/>
    </source>
</evidence>
<dbReference type="InterPro" id="IPR045863">
    <property type="entry name" value="CorA_TM1_TM2"/>
</dbReference>
<proteinExistence type="predicted"/>
<dbReference type="GeneID" id="54575761"/>
<dbReference type="EMBL" id="ML987197">
    <property type="protein sequence ID" value="KAF2247537.1"/>
    <property type="molecule type" value="Genomic_DNA"/>
</dbReference>
<evidence type="ECO:0000259" key="7">
    <source>
        <dbReference type="Pfam" id="PF25438"/>
    </source>
</evidence>
<keyword evidence="2 6" id="KW-0812">Transmembrane</keyword>
<comment type="subcellular location">
    <subcellularLocation>
        <location evidence="1">Membrane</location>
        <topology evidence="1">Multi-pass membrane protein</topology>
    </subcellularLocation>
</comment>
<feature type="region of interest" description="Disordered" evidence="5">
    <location>
        <begin position="1354"/>
        <end position="1381"/>
    </location>
</feature>
<evidence type="ECO:0000256" key="5">
    <source>
        <dbReference type="SAM" id="MobiDB-lite"/>
    </source>
</evidence>
<evidence type="ECO:0000313" key="8">
    <source>
        <dbReference type="EMBL" id="KAF2247537.1"/>
    </source>
</evidence>
<sequence length="1399" mass="159900">MPRKYDYDGSDEWRYIEREVESSLSDFDPRYDRFRRSRSPVVLPAPRVPSPVSREYRGHRRGRHHRYTPPKDYRGNALSLDVRLYGFEDNESPETNFPGLWPWPTTPGPGGSQKQPHHMLSITAARRWFDSSKQHRLDLTCSPSLLEIDMGKEYPIKWLHVERQVPDFDEFETIAMNMPELTGDWKLVASGLFKRLTELAHRKGDDYPGPWMLRADGRKSDWAGKRNVPPSVTSLSFPCFELGPIQGHGKKNTQHQYPLMSLYQWSDCTHAARQWDKEQSYPKMADVENAKGQIIYMPHIWCVIAGNVLLTYGPIAFEALLGDSIKQVSPKAEVRKGPSSVQVTDVLGSTHVFDMKECRTFFELQRTITRKCIQNPYATIDDIDILLSDGSVLTGASWVAAVQTEETTTVNLLLARKKASLAQEHQREPRRRFGDAPHFVPPPRHRSRSRPRLRYTKYEPYRTRERHREDEDYPPRGRGVYVDIPMRRMPEDTFTYTFRPPAALDGDAANQTDATASNDSKKSGSGASSRVILSDSDGSDDSSNSDSDESDISAKPENTCRAVVLYHGDIGRATRPSLKNGGVTEVGYPTSLILSNAGGPENIRINHSVEAHPLRQELFVRRDLERAMDSMRATQGQSRIQREEQADSEEQRPGVLVFKKSSAYLPSMYVPLQESSHPQEPETSRRHRSTRNPIENGNIGPSNSRERASGSENPQPSANQPHRRPAGPSMPKVNVNLKIRIPPFLSWATHTGFDARRTMERSEHIERILESIHITLREQPSESNRKLYRLALELRRDALEETYPFLKRLDTGIRERPSSPENGEPIDAEGGHSTTASFDFGAVDSQDSIHVDLLKKCNKAITEFLQTVEEFFSYYVPTSSNHATVQKCWGAFETILSITKKGLEQEQKKREESEATFWLVRDISNDPLASQHIKPSLPWQECRQCRVGHIYRDYDEAVRHVRNAHFKFSSRTGKDPEIAADTLANWVRSDHQYRVDQRLELFTTYLNLSLGHMCTVLARAKYIREGVINTHAPQTTRYMLPSSLVSSLECVVMLVLFTARSFEIVNRYCNDFMKNQGDKDKETEGLLRLTRVKNELEAAGHVALESMEKAKLDIMLMTFTNVDTGTVSYDAVGPEYIILTVMQNLFTRPLHGKERIDQVYSSFVRKVYLDAKNHPRTRVIRDIWRLREELDLINAVIYAQDVSLDMFWEILCPSRFRVTTQTRDNHFDVEWQFIAHAQDECVETSRKVDAMVSRLRSINTHVVQMLEIQQENNGNALIVFTLVTIIFLPLSWATSYLGMNTSDIRAMRSSQWLFWAIAVPVASVVIGLSLLVVLKGEAIREFLIRKQSGMERRLASRRAPKRTASKSFTMVSTHKTGEEEKGAWNRFRRRKNGGALSNV</sequence>
<feature type="compositionally biased region" description="Polar residues" evidence="5">
    <location>
        <begin position="710"/>
        <end position="720"/>
    </location>
</feature>
<dbReference type="SUPFAM" id="SSF144083">
    <property type="entry name" value="Magnesium transport protein CorA, transmembrane region"/>
    <property type="match status" value="1"/>
</dbReference>
<dbReference type="Proteomes" id="UP000800094">
    <property type="component" value="Unassembled WGS sequence"/>
</dbReference>
<feature type="region of interest" description="Disordered" evidence="5">
    <location>
        <begin position="811"/>
        <end position="833"/>
    </location>
</feature>
<feature type="compositionally biased region" description="Basic and acidic residues" evidence="5">
    <location>
        <begin position="456"/>
        <end position="475"/>
    </location>
</feature>
<dbReference type="OrthoDB" id="5430750at2759"/>
<feature type="domain" description="DUF7896" evidence="7">
    <location>
        <begin position="916"/>
        <end position="984"/>
    </location>
</feature>
<feature type="compositionally biased region" description="Polar residues" evidence="5">
    <location>
        <begin position="509"/>
        <end position="528"/>
    </location>
</feature>
<keyword evidence="3 6" id="KW-1133">Transmembrane helix</keyword>
<gene>
    <name evidence="8" type="ORF">BU26DRAFT_349260</name>
</gene>
<feature type="region of interest" description="Disordered" evidence="5">
    <location>
        <begin position="629"/>
        <end position="654"/>
    </location>
</feature>
<evidence type="ECO:0000256" key="2">
    <source>
        <dbReference type="ARBA" id="ARBA00022692"/>
    </source>
</evidence>
<dbReference type="Pfam" id="PF25438">
    <property type="entry name" value="DUF7896"/>
    <property type="match status" value="1"/>
</dbReference>
<evidence type="ECO:0000256" key="6">
    <source>
        <dbReference type="SAM" id="Phobius"/>
    </source>
</evidence>
<feature type="region of interest" description="Disordered" evidence="5">
    <location>
        <begin position="421"/>
        <end position="484"/>
    </location>
</feature>
<feature type="transmembrane region" description="Helical" evidence="6">
    <location>
        <begin position="1312"/>
        <end position="1334"/>
    </location>
</feature>
<keyword evidence="4 6" id="KW-0472">Membrane</keyword>
<evidence type="ECO:0000256" key="4">
    <source>
        <dbReference type="ARBA" id="ARBA00023136"/>
    </source>
</evidence>
<evidence type="ECO:0000256" key="1">
    <source>
        <dbReference type="ARBA" id="ARBA00004141"/>
    </source>
</evidence>
<feature type="compositionally biased region" description="Basic residues" evidence="5">
    <location>
        <begin position="1355"/>
        <end position="1364"/>
    </location>
</feature>